<evidence type="ECO:0000313" key="2">
    <source>
        <dbReference type="Proteomes" id="UP000649617"/>
    </source>
</evidence>
<accession>A0A812WF25</accession>
<dbReference type="AlphaFoldDB" id="A0A812WF25"/>
<reference evidence="1" key="1">
    <citation type="submission" date="2021-02" db="EMBL/GenBank/DDBJ databases">
        <authorList>
            <person name="Dougan E. K."/>
            <person name="Rhodes N."/>
            <person name="Thang M."/>
            <person name="Chan C."/>
        </authorList>
    </citation>
    <scope>NUCLEOTIDE SEQUENCE</scope>
</reference>
<organism evidence="1 2">
    <name type="scientific">Symbiodinium pilosum</name>
    <name type="common">Dinoflagellate</name>
    <dbReference type="NCBI Taxonomy" id="2952"/>
    <lineage>
        <taxon>Eukaryota</taxon>
        <taxon>Sar</taxon>
        <taxon>Alveolata</taxon>
        <taxon>Dinophyceae</taxon>
        <taxon>Suessiales</taxon>
        <taxon>Symbiodiniaceae</taxon>
        <taxon>Symbiodinium</taxon>
    </lineage>
</organism>
<gene>
    <name evidence="1" type="ORF">SPIL2461_LOCUS18722</name>
</gene>
<comment type="caution">
    <text evidence="1">The sequence shown here is derived from an EMBL/GenBank/DDBJ whole genome shotgun (WGS) entry which is preliminary data.</text>
</comment>
<name>A0A812WF25_SYMPI</name>
<keyword evidence="2" id="KW-1185">Reference proteome</keyword>
<dbReference type="OrthoDB" id="432058at2759"/>
<dbReference type="EMBL" id="CAJNIZ010044027">
    <property type="protein sequence ID" value="CAE7675692.1"/>
    <property type="molecule type" value="Genomic_DNA"/>
</dbReference>
<dbReference type="Proteomes" id="UP000649617">
    <property type="component" value="Unassembled WGS sequence"/>
</dbReference>
<sequence>MSPIAQEINAKCDAFNTIPFKKIRMCIGSPTSICVVHTFSKPWNSAKALFSSGYNRDATVDRDGILSKFGVTKGTYQDCPMQRPGFNIQCNDGNKGCQNDDSKDADAAIGIGIAGQSTPTEMGAGWTQFLASGAGACNANSMKFKKAWLWVASLEASSKPYRLTKHKYKPVMRIAKTSTLGFSSAYWSSDQLLNENSPVDAEEDAKYQAYLDEPVQSIRMCVKKPDSNCVTHTFSSTYSSAKELFTSGYIRDAATVMAS</sequence>
<proteinExistence type="predicted"/>
<protein>
    <submittedName>
        <fullName evidence="1">Uncharacterized protein</fullName>
    </submittedName>
</protein>
<evidence type="ECO:0000313" key="1">
    <source>
        <dbReference type="EMBL" id="CAE7675692.1"/>
    </source>
</evidence>